<name>A0AC59ZJW2_RANTA</name>
<reference evidence="1" key="1">
    <citation type="submission" date="2023-05" db="EMBL/GenBank/DDBJ databases">
        <authorList>
            <consortium name="ELIXIR-Norway"/>
        </authorList>
    </citation>
    <scope>NUCLEOTIDE SEQUENCE</scope>
</reference>
<evidence type="ECO:0000313" key="2">
    <source>
        <dbReference type="Proteomes" id="UP001162501"/>
    </source>
</evidence>
<accession>A0AC59ZJW2</accession>
<dbReference type="EMBL" id="OX596087">
    <property type="protein sequence ID" value="CAN0431234.1"/>
    <property type="molecule type" value="Genomic_DNA"/>
</dbReference>
<reference evidence="1" key="2">
    <citation type="submission" date="2025-03" db="EMBL/GenBank/DDBJ databases">
        <authorList>
            <consortium name="ELIXIR-Norway"/>
            <consortium name="Elixir Norway"/>
        </authorList>
    </citation>
    <scope>NUCLEOTIDE SEQUENCE</scope>
</reference>
<sequence>MDLNKCKECEKAFNFPSSFQIHQRTHTGEKPYEYHTCSHAQQKLHLLRGSTSETRSPAHPHRGTMFMPGSEWPHSPALDALPRGPFERTLPPHHHHPAPMVTEALPAPRRRGDAGSPGAAGRARRSRLQRFRPPGITWAAPGRRVL</sequence>
<proteinExistence type="predicted"/>
<evidence type="ECO:0000313" key="1">
    <source>
        <dbReference type="EMBL" id="CAN0431234.1"/>
    </source>
</evidence>
<dbReference type="Proteomes" id="UP001162501">
    <property type="component" value="Chromosome 3"/>
</dbReference>
<protein>
    <submittedName>
        <fullName evidence="1">Uncharacterized protein</fullName>
    </submittedName>
</protein>
<organism evidence="1 2">
    <name type="scientific">Rangifer tarandus platyrhynchus</name>
    <name type="common">Svalbard reindeer</name>
    <dbReference type="NCBI Taxonomy" id="3082113"/>
    <lineage>
        <taxon>Eukaryota</taxon>
        <taxon>Metazoa</taxon>
        <taxon>Chordata</taxon>
        <taxon>Craniata</taxon>
        <taxon>Vertebrata</taxon>
        <taxon>Euteleostomi</taxon>
        <taxon>Mammalia</taxon>
        <taxon>Eutheria</taxon>
        <taxon>Laurasiatheria</taxon>
        <taxon>Artiodactyla</taxon>
        <taxon>Ruminantia</taxon>
        <taxon>Pecora</taxon>
        <taxon>Cervidae</taxon>
        <taxon>Odocoileinae</taxon>
        <taxon>Rangifer</taxon>
    </lineage>
</organism>
<gene>
    <name evidence="1" type="ORF">MRATA1EN22A_LOCUS18693</name>
</gene>